<evidence type="ECO:0000313" key="1">
    <source>
        <dbReference type="EMBL" id="MBB4839629.1"/>
    </source>
</evidence>
<proteinExistence type="predicted"/>
<dbReference type="Pfam" id="PF06676">
    <property type="entry name" value="DUF1178"/>
    <property type="match status" value="1"/>
</dbReference>
<dbReference type="AlphaFoldDB" id="A0A7W7NTD2"/>
<dbReference type="Proteomes" id="UP000575241">
    <property type="component" value="Unassembled WGS sequence"/>
</dbReference>
<gene>
    <name evidence="1" type="ORF">HNP52_002698</name>
</gene>
<dbReference type="RefSeq" id="WP_184167898.1">
    <property type="nucleotide sequence ID" value="NZ_JACHLN010000002.1"/>
</dbReference>
<sequence length="153" mass="15559">MIVFDLKCEAGHVFEAWFGSSGAWEEQRAAGLVACPMCGSAEVGKAVMAPNVGAKGNQVAVPSLPVPAGEAGIPAEAVKAAMAVLADMQAKVLEGSKWVGSAFADKARAMHLGETPHAPIHGQTSLAEAQALIEEGVPVAPLPLPVVPPEACN</sequence>
<dbReference type="EMBL" id="JACHLN010000002">
    <property type="protein sequence ID" value="MBB4839629.1"/>
    <property type="molecule type" value="Genomic_DNA"/>
</dbReference>
<protein>
    <recommendedName>
        <fullName evidence="3">DUF1178 family protein</fullName>
    </recommendedName>
</protein>
<keyword evidence="2" id="KW-1185">Reference proteome</keyword>
<dbReference type="PIRSF" id="PIRSF032131">
    <property type="entry name" value="UCP032131"/>
    <property type="match status" value="1"/>
</dbReference>
<comment type="caution">
    <text evidence="1">The sequence shown here is derived from an EMBL/GenBank/DDBJ whole genome shotgun (WGS) entry which is preliminary data.</text>
</comment>
<accession>A0A7W7NTD2</accession>
<name>A0A7W7NTD2_9SPHN</name>
<dbReference type="InterPro" id="IPR009562">
    <property type="entry name" value="DUF1178"/>
</dbReference>
<evidence type="ECO:0000313" key="2">
    <source>
        <dbReference type="Proteomes" id="UP000575241"/>
    </source>
</evidence>
<evidence type="ECO:0008006" key="3">
    <source>
        <dbReference type="Google" id="ProtNLM"/>
    </source>
</evidence>
<reference evidence="1 2" key="1">
    <citation type="submission" date="2020-08" db="EMBL/GenBank/DDBJ databases">
        <title>Functional genomics of gut bacteria from endangered species of beetles.</title>
        <authorList>
            <person name="Carlos-Shanley C."/>
        </authorList>
    </citation>
    <scope>NUCLEOTIDE SEQUENCE [LARGE SCALE GENOMIC DNA]</scope>
    <source>
        <strain evidence="1 2">S00224</strain>
    </source>
</reference>
<organism evidence="1 2">
    <name type="scientific">Sphingomonas kyeonggiensis</name>
    <dbReference type="NCBI Taxonomy" id="1268553"/>
    <lineage>
        <taxon>Bacteria</taxon>
        <taxon>Pseudomonadati</taxon>
        <taxon>Pseudomonadota</taxon>
        <taxon>Alphaproteobacteria</taxon>
        <taxon>Sphingomonadales</taxon>
        <taxon>Sphingomonadaceae</taxon>
        <taxon>Sphingomonas</taxon>
    </lineage>
</organism>